<keyword evidence="1" id="KW-0378">Hydrolase</keyword>
<feature type="non-terminal residue" evidence="6">
    <location>
        <position position="1"/>
    </location>
</feature>
<comment type="caution">
    <text evidence="6">The sequence shown here is derived from an EMBL/GenBank/DDBJ whole genome shotgun (WGS) entry which is preliminary data.</text>
</comment>
<evidence type="ECO:0000313" key="6">
    <source>
        <dbReference type="EMBL" id="CAG5992927.1"/>
    </source>
</evidence>
<evidence type="ECO:0000256" key="3">
    <source>
        <dbReference type="SAM" id="Coils"/>
    </source>
</evidence>
<dbReference type="Gene3D" id="2.40.70.10">
    <property type="entry name" value="Acid Proteases"/>
    <property type="match status" value="1"/>
</dbReference>
<dbReference type="SUPFAM" id="SSF57756">
    <property type="entry name" value="Retrovirus zinc finger-like domains"/>
    <property type="match status" value="1"/>
</dbReference>
<feature type="domain" description="CCHC-type" evidence="4">
    <location>
        <begin position="270"/>
        <end position="285"/>
    </location>
</feature>
<dbReference type="PANTHER" id="PTHR33198:SF20">
    <property type="entry name" value="RETROTRANSPOSON GAG DOMAIN-CONTAINING PROTEIN"/>
    <property type="match status" value="1"/>
</dbReference>
<dbReference type="Gene3D" id="1.20.5.340">
    <property type="match status" value="1"/>
</dbReference>
<proteinExistence type="predicted"/>
<dbReference type="Gene3D" id="3.30.250.20">
    <property type="entry name" value="L1 transposable element, C-terminal domain"/>
    <property type="match status" value="1"/>
</dbReference>
<feature type="coiled-coil region" evidence="3">
    <location>
        <begin position="520"/>
        <end position="547"/>
    </location>
</feature>
<feature type="coiled-coil region" evidence="3">
    <location>
        <begin position="463"/>
        <end position="494"/>
    </location>
</feature>
<name>A0A8S4BUM1_9TELE</name>
<dbReference type="PROSITE" id="PS50158">
    <property type="entry name" value="ZF_CCHC"/>
    <property type="match status" value="1"/>
</dbReference>
<keyword evidence="7" id="KW-1185">Reference proteome</keyword>
<keyword evidence="2" id="KW-0862">Zinc</keyword>
<evidence type="ECO:0000256" key="1">
    <source>
        <dbReference type="ARBA" id="ARBA00022801"/>
    </source>
</evidence>
<dbReference type="GO" id="GO:0008270">
    <property type="term" value="F:zinc ion binding"/>
    <property type="evidence" value="ECO:0007669"/>
    <property type="project" value="UniProtKB-KW"/>
</dbReference>
<dbReference type="GO" id="GO:0003676">
    <property type="term" value="F:nucleic acid binding"/>
    <property type="evidence" value="ECO:0007669"/>
    <property type="project" value="InterPro"/>
</dbReference>
<protein>
    <submittedName>
        <fullName evidence="6">(Atlantic silverside) hypothetical protein</fullName>
    </submittedName>
</protein>
<dbReference type="InterPro" id="IPR021109">
    <property type="entry name" value="Peptidase_aspartic_dom_sf"/>
</dbReference>
<keyword evidence="3" id="KW-0175">Coiled coil</keyword>
<evidence type="ECO:0000259" key="4">
    <source>
        <dbReference type="PROSITE" id="PS50158"/>
    </source>
</evidence>
<dbReference type="InterPro" id="IPR036875">
    <property type="entry name" value="Znf_CCHC_sf"/>
</dbReference>
<sequence>MDGGDAREAAQLVAAAAAPVMVAPPAATFTIKPPEPFDFAKPQEWEKWIRRFERFRVASNLNNSTDAHQMNTLVYCMGDEADDVVRGLDLTDGQRQQYDAVKTAFDRHFVPRKNVIYERAKFNKRVQQLAEPVHSFITALYALAENCEYGARHDELLRDRLVVGLRDSSLSERMQLDKDLTLTKAITMARQSEEIKRQQTDLRCESNVSKTAMDAVHTRQFKPSKLKNKEQKQLKFQKPQHAKQDSKTCYKCGKAPAHPAAQCPAKNAECHNCGRRGHYSKVCRSKSAVNKVAESADGLFLGELDQGEDPWLADIDVRGTKVRFKLDSGADVTAVSEQTYKNLKQTNEHLDKAEKPLFGPGGNVLNVLGSTTETISYADRSTTETIYVVRNLRVALLSRTASVRLKLIARVDNNINLSGMPKKSQVNKFGQDARASEEEASSASLACSTSTMTTAPGNQNAIMEELQSMRQELLKKMDEKAIEIQTELHNVTDKLNKRLDKLESHTFELENGVTANANSIANMESDLSGMKKELTLLRARCEDLEARSRRCITGVKEGREQGKHPSVYVAGVLKEALGLDKLPTLDRVLRPLHTKPVQDDFPPRAFVVKCHYFTEKELLLKKAAEAGVITTADGDTIRVLPDFTQAVSKQRAAFTEVRKLLRSCAGVRYGLRYPATLRITTADGQETTFKDPKRAKEFVLKELLSAEALPSGMLSRLSSSENIRLSMLATFSKVLRLTSQTVKTLYAKHLEKQTELADVKIALKKRRLQEMELLQSHAEPAGELRELTVETPPGGQLTPLSSSKSYLLALR</sequence>
<dbReference type="OrthoDB" id="775972at2759"/>
<gene>
    <name evidence="6" type="ORF">MMEN_LOCUS17735</name>
</gene>
<dbReference type="SUPFAM" id="SSF50630">
    <property type="entry name" value="Acid proteases"/>
    <property type="match status" value="1"/>
</dbReference>
<evidence type="ECO:0000256" key="2">
    <source>
        <dbReference type="PROSITE-ProRule" id="PRU00047"/>
    </source>
</evidence>
<evidence type="ECO:0000313" key="7">
    <source>
        <dbReference type="Proteomes" id="UP000677803"/>
    </source>
</evidence>
<dbReference type="GO" id="GO:0004190">
    <property type="term" value="F:aspartic-type endopeptidase activity"/>
    <property type="evidence" value="ECO:0007669"/>
    <property type="project" value="InterPro"/>
</dbReference>
<dbReference type="InterPro" id="IPR001995">
    <property type="entry name" value="Peptidase_A2_cat"/>
</dbReference>
<dbReference type="InterPro" id="IPR042566">
    <property type="entry name" value="L1_C"/>
</dbReference>
<dbReference type="Proteomes" id="UP000677803">
    <property type="component" value="Unassembled WGS sequence"/>
</dbReference>
<reference evidence="6" key="1">
    <citation type="submission" date="2021-05" db="EMBL/GenBank/DDBJ databases">
        <authorList>
            <person name="Tigano A."/>
        </authorList>
    </citation>
    <scope>NUCLEOTIDE SEQUENCE</scope>
</reference>
<evidence type="ECO:0000259" key="5">
    <source>
        <dbReference type="PROSITE" id="PS50175"/>
    </source>
</evidence>
<feature type="domain" description="Peptidase A2" evidence="5">
    <location>
        <begin position="322"/>
        <end position="401"/>
    </location>
</feature>
<dbReference type="EMBL" id="CAJRST010036666">
    <property type="protein sequence ID" value="CAG5992927.1"/>
    <property type="molecule type" value="Genomic_DNA"/>
</dbReference>
<keyword evidence="2" id="KW-0863">Zinc-finger</keyword>
<dbReference type="Gene3D" id="4.10.60.10">
    <property type="entry name" value="Zinc finger, CCHC-type"/>
    <property type="match status" value="1"/>
</dbReference>
<dbReference type="InterPro" id="IPR001878">
    <property type="entry name" value="Znf_CCHC"/>
</dbReference>
<dbReference type="AlphaFoldDB" id="A0A8S4BUM1"/>
<organism evidence="6 7">
    <name type="scientific">Menidia menidia</name>
    <name type="common">Atlantic silverside</name>
    <dbReference type="NCBI Taxonomy" id="238744"/>
    <lineage>
        <taxon>Eukaryota</taxon>
        <taxon>Metazoa</taxon>
        <taxon>Chordata</taxon>
        <taxon>Craniata</taxon>
        <taxon>Vertebrata</taxon>
        <taxon>Euteleostomi</taxon>
        <taxon>Actinopterygii</taxon>
        <taxon>Neopterygii</taxon>
        <taxon>Teleostei</taxon>
        <taxon>Neoteleostei</taxon>
        <taxon>Acanthomorphata</taxon>
        <taxon>Ovalentaria</taxon>
        <taxon>Atherinomorphae</taxon>
        <taxon>Atheriniformes</taxon>
        <taxon>Atherinopsidae</taxon>
        <taxon>Menidiinae</taxon>
        <taxon>Menidia</taxon>
    </lineage>
</organism>
<dbReference type="PROSITE" id="PS50175">
    <property type="entry name" value="ASP_PROT_RETROV"/>
    <property type="match status" value="1"/>
</dbReference>
<dbReference type="SMART" id="SM00343">
    <property type="entry name" value="ZnF_C2HC"/>
    <property type="match status" value="2"/>
</dbReference>
<dbReference type="PANTHER" id="PTHR33198">
    <property type="entry name" value="ANK_REP_REGION DOMAIN-CONTAINING PROTEIN-RELATED"/>
    <property type="match status" value="1"/>
</dbReference>
<accession>A0A8S4BUM1</accession>
<keyword evidence="2" id="KW-0479">Metal-binding</keyword>
<dbReference type="GO" id="GO:0006508">
    <property type="term" value="P:proteolysis"/>
    <property type="evidence" value="ECO:0007669"/>
    <property type="project" value="InterPro"/>
</dbReference>